<dbReference type="Proteomes" id="UP000192223">
    <property type="component" value="Unplaced"/>
</dbReference>
<evidence type="ECO:0000313" key="2">
    <source>
        <dbReference type="Proteomes" id="UP000192223"/>
    </source>
</evidence>
<accession>A0A1W4WVZ0</accession>
<organism evidence="2 3">
    <name type="scientific">Agrilus planipennis</name>
    <name type="common">Emerald ash borer</name>
    <name type="synonym">Agrilus marcopoli</name>
    <dbReference type="NCBI Taxonomy" id="224129"/>
    <lineage>
        <taxon>Eukaryota</taxon>
        <taxon>Metazoa</taxon>
        <taxon>Ecdysozoa</taxon>
        <taxon>Arthropoda</taxon>
        <taxon>Hexapoda</taxon>
        <taxon>Insecta</taxon>
        <taxon>Pterygota</taxon>
        <taxon>Neoptera</taxon>
        <taxon>Endopterygota</taxon>
        <taxon>Coleoptera</taxon>
        <taxon>Polyphaga</taxon>
        <taxon>Elateriformia</taxon>
        <taxon>Buprestoidea</taxon>
        <taxon>Buprestidae</taxon>
        <taxon>Agrilinae</taxon>
        <taxon>Agrilus</taxon>
    </lineage>
</organism>
<dbReference type="OrthoDB" id="6777429at2759"/>
<feature type="region of interest" description="Disordered" evidence="1">
    <location>
        <begin position="539"/>
        <end position="660"/>
    </location>
</feature>
<evidence type="ECO:0000256" key="1">
    <source>
        <dbReference type="SAM" id="MobiDB-lite"/>
    </source>
</evidence>
<dbReference type="KEGG" id="apln:108738904"/>
<evidence type="ECO:0000313" key="3">
    <source>
        <dbReference type="RefSeq" id="XP_018328056.1"/>
    </source>
</evidence>
<dbReference type="AlphaFoldDB" id="A0A1W4WVZ0"/>
<feature type="compositionally biased region" description="Basic and acidic residues" evidence="1">
    <location>
        <begin position="578"/>
        <end position="591"/>
    </location>
</feature>
<proteinExistence type="predicted"/>
<feature type="compositionally biased region" description="Acidic residues" evidence="1">
    <location>
        <begin position="353"/>
        <end position="371"/>
    </location>
</feature>
<feature type="region of interest" description="Disordered" evidence="1">
    <location>
        <begin position="347"/>
        <end position="379"/>
    </location>
</feature>
<dbReference type="InParanoid" id="A0A1W4WVZ0"/>
<protein>
    <submittedName>
        <fullName evidence="3">Uncharacterized protein LOC108738904</fullName>
    </submittedName>
</protein>
<gene>
    <name evidence="3" type="primary">LOC108738904</name>
</gene>
<feature type="compositionally biased region" description="Acidic residues" evidence="1">
    <location>
        <begin position="640"/>
        <end position="653"/>
    </location>
</feature>
<feature type="compositionally biased region" description="Acidic residues" evidence="1">
    <location>
        <begin position="592"/>
        <end position="606"/>
    </location>
</feature>
<keyword evidence="2" id="KW-1185">Reference proteome</keyword>
<dbReference type="RefSeq" id="XP_018328056.1">
    <property type="nucleotide sequence ID" value="XM_018472554.2"/>
</dbReference>
<name>A0A1W4WVZ0_AGRPL</name>
<reference evidence="3" key="1">
    <citation type="submission" date="2025-08" db="UniProtKB">
        <authorList>
            <consortium name="RefSeq"/>
        </authorList>
    </citation>
    <scope>IDENTIFICATION</scope>
    <source>
        <tissue evidence="3">Entire body</tissue>
    </source>
</reference>
<sequence length="898" mass="103410">MDKGFQTYYPYYPPCNTTQRGSREFYPFCSRREAKKADYVLEESASVELNSVILNETVYDEVQRGALLHPIRKLRKRFSIPPTQSPMYLDDLMKDLLRFEGVCKKKKKKKKKVPGPSCKLSYLKNMKKMDRDVLTRKQYIDFLSTPKKYPKEDPCPKPPDPCKILKTEMCPPRILQLAIPKKRLVYETWKNYNCVLPIHLIEKLQEILHSDRNLEASYARRYFKRLERQKKRKKMLEKKRRLRQIARRKDKWLKDIIKRTAKAIVKFIRDRPNYSLNYKQIMFSDALYNLAIQIMPIPRLNRNCPCNAYHRTLLEILDKIAMWVDLILKYIDIHYTDSEEELLLRLPSAGELGEGEEEGEGEGEEEEELSELSELSYGEGEGDISILELQTELTITESDKGDDLLDEGEGEEGFAGFCADTEDVMGMLKDSMLGLLISIYERGPTLLEEQLDPKIFGKVTRRYLLDKIKSLADKDLADLIRERQVQLEQRMMEWVHKNAPEELNDDMCKTIKIVAALLARCFGKEFLAGLLEEELLFGTGEDDDGAGRGRARLAGDEGRGGGVQEYGEEGLAGDDLFGDDRSKGYDDGKGEGEEEECELPDMDEGEGPCGEGEFGFRGVCEEGEDEEGGRRRRGKRPCGEEGEESEESEEGVCEGEGGKKKKKPCELEIERRRREHPLPTTICAHKPSKTFEHSPDMMCCLHLKLWATWLYEVANNAHTWTKWIIQVSQEVRHYAAIVRGDVLDDNGKPKVLYKQEWRDFVAKIDKMIVSWRQYSLDVKKVTESVIKNFKGKKVQCCPKCLEDSNIVDVSMVHGITQQLADAMMTAQYWRNWLDDIMMQTCKLLTVDVPDVCDTDSVYTGMMSTITEIGSYISDGSDSVWEIEEMEKGKCVCFKDQKK</sequence>
<dbReference type="GeneID" id="108738904"/>